<dbReference type="AlphaFoldDB" id="A0AA95F019"/>
<accession>A0AA95F019</accession>
<organism evidence="1 2">
    <name type="scientific">Candidatus Cohnella colombiensis</name>
    <dbReference type="NCBI Taxonomy" id="3121368"/>
    <lineage>
        <taxon>Bacteria</taxon>
        <taxon>Bacillati</taxon>
        <taxon>Bacillota</taxon>
        <taxon>Bacilli</taxon>
        <taxon>Bacillales</taxon>
        <taxon>Paenibacillaceae</taxon>
        <taxon>Cohnella</taxon>
    </lineage>
</organism>
<dbReference type="SUPFAM" id="SSF52540">
    <property type="entry name" value="P-loop containing nucleoside triphosphate hydrolases"/>
    <property type="match status" value="1"/>
</dbReference>
<reference evidence="1" key="1">
    <citation type="submission" date="2023-03" db="EMBL/GenBank/DDBJ databases">
        <title>Andean soil-derived lignocellulolytic bacterial consortium as a source of novel taxa and putative plastic-active enzymes.</title>
        <authorList>
            <person name="Diaz-Garcia L."/>
            <person name="Chuvochina M."/>
            <person name="Feuerriegel G."/>
            <person name="Bunk B."/>
            <person name="Sproer C."/>
            <person name="Streit W.R."/>
            <person name="Rodriguez L.M."/>
            <person name="Overmann J."/>
            <person name="Jimenez D.J."/>
        </authorList>
    </citation>
    <scope>NUCLEOTIDE SEQUENCE</scope>
    <source>
        <strain evidence="1">MAG 2441</strain>
    </source>
</reference>
<sequence length="177" mass="20681">MILMINGAFGAGKTTAANHLSSLIPNSMIFDPEEIGYMLRKIVPEGLRYEHEQTDDFQDMELWKALTVKTAIEVKRQYNRHLIVPMTLYKIHNFEYIYNGFRSLDEEVYHYCLIASEATIRQRLHTRGDTPEGWTYQQIDKCANALRDNRFQEHIDTDQLDSEQVIEQILNRIGVIS</sequence>
<protein>
    <submittedName>
        <fullName evidence="1">AAA family ATPase</fullName>
    </submittedName>
</protein>
<name>A0AA95F019_9BACL</name>
<dbReference type="Gene3D" id="3.40.50.300">
    <property type="entry name" value="P-loop containing nucleotide triphosphate hydrolases"/>
    <property type="match status" value="1"/>
</dbReference>
<keyword evidence="2" id="KW-1185">Reference proteome</keyword>
<evidence type="ECO:0000313" key="1">
    <source>
        <dbReference type="EMBL" id="WEK56006.1"/>
    </source>
</evidence>
<proteinExistence type="predicted"/>
<dbReference type="Proteomes" id="UP001178662">
    <property type="component" value="Chromosome"/>
</dbReference>
<dbReference type="InterPro" id="IPR027417">
    <property type="entry name" value="P-loop_NTPase"/>
</dbReference>
<dbReference type="Pfam" id="PF13238">
    <property type="entry name" value="AAA_18"/>
    <property type="match status" value="1"/>
</dbReference>
<evidence type="ECO:0000313" key="2">
    <source>
        <dbReference type="Proteomes" id="UP001178662"/>
    </source>
</evidence>
<dbReference type="EMBL" id="CP119317">
    <property type="protein sequence ID" value="WEK56006.1"/>
    <property type="molecule type" value="Genomic_DNA"/>
</dbReference>
<gene>
    <name evidence="1" type="ORF">P0Y55_08150</name>
</gene>